<gene>
    <name evidence="1" type="ORF">LTS18_000972</name>
</gene>
<evidence type="ECO:0000313" key="1">
    <source>
        <dbReference type="EMBL" id="KAK3080480.1"/>
    </source>
</evidence>
<protein>
    <submittedName>
        <fullName evidence="1">Uncharacterized protein</fullName>
    </submittedName>
</protein>
<organism evidence="1 2">
    <name type="scientific">Coniosporium uncinatum</name>
    <dbReference type="NCBI Taxonomy" id="93489"/>
    <lineage>
        <taxon>Eukaryota</taxon>
        <taxon>Fungi</taxon>
        <taxon>Dikarya</taxon>
        <taxon>Ascomycota</taxon>
        <taxon>Pezizomycotina</taxon>
        <taxon>Dothideomycetes</taxon>
        <taxon>Dothideomycetes incertae sedis</taxon>
        <taxon>Coniosporium</taxon>
    </lineage>
</organism>
<sequence length="99" mass="11386">MPEDIELRGKYAKISKPDEEDAAPLRPSLEAAYRSESDDDDIFSEHSDIDEFDALNYDAGTLKRKKTQRTGQKGIVQKEPNFLSQQKKKSWIRRICVPT</sequence>
<evidence type="ECO:0000313" key="2">
    <source>
        <dbReference type="Proteomes" id="UP001186974"/>
    </source>
</evidence>
<reference evidence="1" key="1">
    <citation type="submission" date="2024-09" db="EMBL/GenBank/DDBJ databases">
        <title>Black Yeasts Isolated from many extreme environments.</title>
        <authorList>
            <person name="Coleine C."/>
            <person name="Stajich J.E."/>
            <person name="Selbmann L."/>
        </authorList>
    </citation>
    <scope>NUCLEOTIDE SEQUENCE</scope>
    <source>
        <strain evidence="1">CCFEE 5737</strain>
    </source>
</reference>
<accession>A0ACC3DVB8</accession>
<proteinExistence type="predicted"/>
<name>A0ACC3DVB8_9PEZI</name>
<keyword evidence="2" id="KW-1185">Reference proteome</keyword>
<dbReference type="EMBL" id="JAWDJW010000546">
    <property type="protein sequence ID" value="KAK3080480.1"/>
    <property type="molecule type" value="Genomic_DNA"/>
</dbReference>
<dbReference type="Proteomes" id="UP001186974">
    <property type="component" value="Unassembled WGS sequence"/>
</dbReference>
<comment type="caution">
    <text evidence="1">The sequence shown here is derived from an EMBL/GenBank/DDBJ whole genome shotgun (WGS) entry which is preliminary data.</text>
</comment>
<feature type="non-terminal residue" evidence="1">
    <location>
        <position position="99"/>
    </location>
</feature>